<dbReference type="Proteomes" id="UP000859547">
    <property type="component" value="Unassembled WGS sequence"/>
</dbReference>
<organism evidence="2">
    <name type="scientific">Clostridium perfringens</name>
    <dbReference type="NCBI Taxonomy" id="1502"/>
    <lineage>
        <taxon>Bacteria</taxon>
        <taxon>Bacillati</taxon>
        <taxon>Bacillota</taxon>
        <taxon>Clostridia</taxon>
        <taxon>Eubacteriales</taxon>
        <taxon>Clostridiaceae</taxon>
        <taxon>Clostridium</taxon>
    </lineage>
</organism>
<proteinExistence type="predicted"/>
<reference evidence="2" key="2">
    <citation type="submission" date="2020-07" db="EMBL/GenBank/DDBJ databases">
        <authorList>
            <consortium name="NCBI Pathogen Detection Project"/>
        </authorList>
    </citation>
    <scope>NUCLEOTIDE SEQUENCE</scope>
    <source>
        <strain evidence="2">C8</strain>
    </source>
</reference>
<comment type="caution">
    <text evidence="2">The sequence shown here is derived from an EMBL/GenBank/DDBJ whole genome shotgun (WGS) entry which is preliminary data.</text>
</comment>
<reference evidence="2" key="1">
    <citation type="journal article" date="2018" name="Genome Biol.">
        <title>SKESA: strategic k-mer extension for scrupulous assemblies.</title>
        <authorList>
            <person name="Souvorov A."/>
            <person name="Agarwala R."/>
            <person name="Lipman D.J."/>
        </authorList>
    </citation>
    <scope>NUCLEOTIDE SEQUENCE</scope>
    <source>
        <strain evidence="2">C8</strain>
    </source>
</reference>
<dbReference type="AlphaFoldDB" id="A0A8H9R2R1"/>
<sequence>MNLDYEKAYNDFKKQKEEREVFENEIIDLIKRVEECENTTEYLINLADEILNKIKDISLKYYYKYSKNRTNFLKYNLSDEEKFYIEIGYDYEDLNFMNLIKDNEYYINNIIRLRKSKDNKVTDNLIKSINDLKRGYDLNKAKVIYINNKEMLEKTFQAFFFDFYVALKEYMYIKLGFRFWEELDYVIELCLENNFISKEFANYDKELIDTMTRYFEIYKGASFKEMLDLYERMAIFIENQLKLAERLRW</sequence>
<evidence type="ECO:0000313" key="2">
    <source>
        <dbReference type="EMBL" id="HAT4309353.1"/>
    </source>
</evidence>
<dbReference type="EMBL" id="DACTCB010000031">
    <property type="protein sequence ID" value="HAT4309353.1"/>
    <property type="molecule type" value="Genomic_DNA"/>
</dbReference>
<accession>A0A8H9R2R1</accession>
<evidence type="ECO:0000256" key="1">
    <source>
        <dbReference type="SAM" id="Coils"/>
    </source>
</evidence>
<protein>
    <submittedName>
        <fullName evidence="2">Uncharacterized protein</fullName>
    </submittedName>
</protein>
<name>A0A8H9R2R1_CLOPF</name>
<keyword evidence="1" id="KW-0175">Coiled coil</keyword>
<feature type="coiled-coil region" evidence="1">
    <location>
        <begin position="5"/>
        <end position="39"/>
    </location>
</feature>
<dbReference type="RefSeq" id="WP_173705964.1">
    <property type="nucleotide sequence ID" value="NZ_CP075935.1"/>
</dbReference>
<gene>
    <name evidence="2" type="ORF">I9080_003209</name>
</gene>